<evidence type="ECO:0008006" key="3">
    <source>
        <dbReference type="Google" id="ProtNLM"/>
    </source>
</evidence>
<reference evidence="1" key="1">
    <citation type="submission" date="2019-03" db="EMBL/GenBank/DDBJ databases">
        <title>Lake Tanganyika Metagenome-Assembled Genomes (MAGs).</title>
        <authorList>
            <person name="Tran P."/>
        </authorList>
    </citation>
    <scope>NUCLEOTIDE SEQUENCE</scope>
    <source>
        <strain evidence="1">K_DeepCast_65m_m2_066</strain>
    </source>
</reference>
<gene>
    <name evidence="1" type="ORF">FJZ47_16335</name>
</gene>
<sequence length="181" mass="19312">MDCSQLRTIVGIGVLVLCLEVSPAMAHRVFLGGSLVFPGIALQVGVGGGGRHYHGYRHRHHYHGFRPSVFVSPWFYAPAVVYAPPPVVYAAPPAVYVAPPVVTSQAPVSTATVQVRVTPLLADVYLDGRYVGRAQDFPEGRVQLSVTAGSHTIELRLGTISHVHTVTANPGATVVVNDRLS</sequence>
<name>A0A937W357_UNCTE</name>
<organism evidence="1 2">
    <name type="scientific">Tectimicrobiota bacterium</name>
    <dbReference type="NCBI Taxonomy" id="2528274"/>
    <lineage>
        <taxon>Bacteria</taxon>
        <taxon>Pseudomonadati</taxon>
        <taxon>Nitrospinota/Tectimicrobiota group</taxon>
        <taxon>Candidatus Tectimicrobiota</taxon>
    </lineage>
</organism>
<dbReference type="EMBL" id="VGLS01000550">
    <property type="protein sequence ID" value="MBM3225353.1"/>
    <property type="molecule type" value="Genomic_DNA"/>
</dbReference>
<dbReference type="AlphaFoldDB" id="A0A937W357"/>
<accession>A0A937W357</accession>
<evidence type="ECO:0000313" key="2">
    <source>
        <dbReference type="Proteomes" id="UP000712673"/>
    </source>
</evidence>
<evidence type="ECO:0000313" key="1">
    <source>
        <dbReference type="EMBL" id="MBM3225353.1"/>
    </source>
</evidence>
<dbReference type="Proteomes" id="UP000712673">
    <property type="component" value="Unassembled WGS sequence"/>
</dbReference>
<comment type="caution">
    <text evidence="1">The sequence shown here is derived from an EMBL/GenBank/DDBJ whole genome shotgun (WGS) entry which is preliminary data.</text>
</comment>
<proteinExistence type="predicted"/>
<protein>
    <recommendedName>
        <fullName evidence="3">PEGA domain-containing protein</fullName>
    </recommendedName>
</protein>